<feature type="domain" description="Indole-3-glycerol phosphate synthase" evidence="11">
    <location>
        <begin position="111"/>
        <end position="328"/>
    </location>
</feature>
<sequence>MRHHSIKKTLTLSLMWLTLSRVQGFVPRYSHSKTASSAIRYGLEAEDIYAAIHRKEYEMKKVNAQHTSTTDPVRMAMSYAQETASPMRLARALRRVHEDVDEKESPGLAGMRRASFIVDIKRKSLSRPGEVFCNFDDAGMVAEAMVRLGADAVIVNTDFAAYGGDITELKSAVKAVRKVSKTAAVIMKDIVVDEIQLGMAKEAGADGIILQSCVLGPALDSFLDLATFMGLETIVECHTRAEVERALEVNVAPTILINNHDRITGEYYPDQGIKLAGLFPGSGGPIITLCGGGIETIDDMKRHLVAGFDGVIVGKAVMGSPLAPEFIRAVRDRTLLPAEIAHWAKDAEFDLDGNLMPGPKSNIPSPDDPSSYQ</sequence>
<dbReference type="SUPFAM" id="SSF51366">
    <property type="entry name" value="Ribulose-phoshate binding barrel"/>
    <property type="match status" value="1"/>
</dbReference>
<evidence type="ECO:0000256" key="3">
    <source>
        <dbReference type="ARBA" id="ARBA00012362"/>
    </source>
</evidence>
<dbReference type="Gene3D" id="3.20.20.70">
    <property type="entry name" value="Aldolase class I"/>
    <property type="match status" value="1"/>
</dbReference>
<keyword evidence="8" id="KW-0456">Lyase</keyword>
<evidence type="ECO:0000256" key="9">
    <source>
        <dbReference type="SAM" id="MobiDB-lite"/>
    </source>
</evidence>
<dbReference type="PANTHER" id="PTHR22854:SF2">
    <property type="entry name" value="INDOLE-3-GLYCEROL-PHOSPHATE SYNTHASE"/>
    <property type="match status" value="1"/>
</dbReference>
<comment type="pathway">
    <text evidence="2">Amino-acid biosynthesis; L-tryptophan biosynthesis; L-tryptophan from chorismate: step 4/5.</text>
</comment>
<evidence type="ECO:0000256" key="6">
    <source>
        <dbReference type="ARBA" id="ARBA00022822"/>
    </source>
</evidence>
<evidence type="ECO:0000256" key="7">
    <source>
        <dbReference type="ARBA" id="ARBA00023141"/>
    </source>
</evidence>
<evidence type="ECO:0000313" key="12">
    <source>
        <dbReference type="EMBL" id="GAX27396.1"/>
    </source>
</evidence>
<dbReference type="EMBL" id="BDSP01000257">
    <property type="protein sequence ID" value="GAX27396.1"/>
    <property type="molecule type" value="Genomic_DNA"/>
</dbReference>
<dbReference type="InterPro" id="IPR045186">
    <property type="entry name" value="Indole-3-glycerol_P_synth"/>
</dbReference>
<keyword evidence="13" id="KW-1185">Reference proteome</keyword>
<keyword evidence="10" id="KW-0732">Signal</keyword>
<comment type="catalytic activity">
    <reaction evidence="1">
        <text>1-(2-carboxyphenylamino)-1-deoxy-D-ribulose 5-phosphate + H(+) = (1S,2R)-1-C-(indol-3-yl)glycerol 3-phosphate + CO2 + H2O</text>
        <dbReference type="Rhea" id="RHEA:23476"/>
        <dbReference type="ChEBI" id="CHEBI:15377"/>
        <dbReference type="ChEBI" id="CHEBI:15378"/>
        <dbReference type="ChEBI" id="CHEBI:16526"/>
        <dbReference type="ChEBI" id="CHEBI:58613"/>
        <dbReference type="ChEBI" id="CHEBI:58866"/>
        <dbReference type="EC" id="4.1.1.48"/>
    </reaction>
</comment>
<evidence type="ECO:0000259" key="11">
    <source>
        <dbReference type="Pfam" id="PF00218"/>
    </source>
</evidence>
<comment type="caution">
    <text evidence="12">The sequence shown here is derived from an EMBL/GenBank/DDBJ whole genome shotgun (WGS) entry which is preliminary data.</text>
</comment>
<proteinExistence type="predicted"/>
<feature type="chain" id="PRO_5012193561" description="indole-3-glycerol-phosphate synthase" evidence="10">
    <location>
        <begin position="25"/>
        <end position="373"/>
    </location>
</feature>
<evidence type="ECO:0000256" key="8">
    <source>
        <dbReference type="ARBA" id="ARBA00023239"/>
    </source>
</evidence>
<dbReference type="Proteomes" id="UP000198406">
    <property type="component" value="Unassembled WGS sequence"/>
</dbReference>
<feature type="compositionally biased region" description="Polar residues" evidence="9">
    <location>
        <begin position="362"/>
        <end position="373"/>
    </location>
</feature>
<dbReference type="OrthoDB" id="524799at2759"/>
<keyword evidence="5" id="KW-0210">Decarboxylase</keyword>
<keyword evidence="7" id="KW-0057">Aromatic amino acid biosynthesis</keyword>
<dbReference type="EC" id="4.1.1.48" evidence="3"/>
<reference evidence="12 13" key="1">
    <citation type="journal article" date="2015" name="Plant Cell">
        <title>Oil accumulation by the oleaginous diatom Fistulifera solaris as revealed by the genome and transcriptome.</title>
        <authorList>
            <person name="Tanaka T."/>
            <person name="Maeda Y."/>
            <person name="Veluchamy A."/>
            <person name="Tanaka M."/>
            <person name="Abida H."/>
            <person name="Marechal E."/>
            <person name="Bowler C."/>
            <person name="Muto M."/>
            <person name="Sunaga Y."/>
            <person name="Tanaka M."/>
            <person name="Yoshino T."/>
            <person name="Taniguchi T."/>
            <person name="Fukuda Y."/>
            <person name="Nemoto M."/>
            <person name="Matsumoto M."/>
            <person name="Wong P.S."/>
            <person name="Aburatani S."/>
            <person name="Fujibuchi W."/>
        </authorList>
    </citation>
    <scope>NUCLEOTIDE SEQUENCE [LARGE SCALE GENOMIC DNA]</scope>
    <source>
        <strain evidence="12 13">JPCC DA0580</strain>
    </source>
</reference>
<dbReference type="GO" id="GO:0004640">
    <property type="term" value="F:phosphoribosylanthranilate isomerase activity"/>
    <property type="evidence" value="ECO:0007669"/>
    <property type="project" value="TreeGrafter"/>
</dbReference>
<keyword evidence="4" id="KW-0028">Amino-acid biosynthesis</keyword>
<dbReference type="PANTHER" id="PTHR22854">
    <property type="entry name" value="TRYPTOPHAN BIOSYNTHESIS PROTEIN"/>
    <property type="match status" value="1"/>
</dbReference>
<dbReference type="InterPro" id="IPR013798">
    <property type="entry name" value="Indole-3-glycerol_P_synth_dom"/>
</dbReference>
<dbReference type="InParanoid" id="A0A1Z5KM99"/>
<evidence type="ECO:0000256" key="4">
    <source>
        <dbReference type="ARBA" id="ARBA00022605"/>
    </source>
</evidence>
<accession>A0A1Z5KM99</accession>
<evidence type="ECO:0000256" key="2">
    <source>
        <dbReference type="ARBA" id="ARBA00004696"/>
    </source>
</evidence>
<dbReference type="UniPathway" id="UPA00035">
    <property type="reaction ID" value="UER00043"/>
</dbReference>
<gene>
    <name evidence="12" type="ORF">FisN_23Hh145</name>
</gene>
<feature type="signal peptide" evidence="10">
    <location>
        <begin position="1"/>
        <end position="24"/>
    </location>
</feature>
<evidence type="ECO:0000313" key="13">
    <source>
        <dbReference type="Proteomes" id="UP000198406"/>
    </source>
</evidence>
<evidence type="ECO:0000256" key="10">
    <source>
        <dbReference type="SAM" id="SignalP"/>
    </source>
</evidence>
<dbReference type="Pfam" id="PF00218">
    <property type="entry name" value="IGPS"/>
    <property type="match status" value="1"/>
</dbReference>
<feature type="region of interest" description="Disordered" evidence="9">
    <location>
        <begin position="354"/>
        <end position="373"/>
    </location>
</feature>
<name>A0A1Z5KM99_FISSO</name>
<dbReference type="AlphaFoldDB" id="A0A1Z5KM99"/>
<organism evidence="12 13">
    <name type="scientific">Fistulifera solaris</name>
    <name type="common">Oleaginous diatom</name>
    <dbReference type="NCBI Taxonomy" id="1519565"/>
    <lineage>
        <taxon>Eukaryota</taxon>
        <taxon>Sar</taxon>
        <taxon>Stramenopiles</taxon>
        <taxon>Ochrophyta</taxon>
        <taxon>Bacillariophyta</taxon>
        <taxon>Bacillariophyceae</taxon>
        <taxon>Bacillariophycidae</taxon>
        <taxon>Naviculales</taxon>
        <taxon>Naviculaceae</taxon>
        <taxon>Fistulifera</taxon>
    </lineage>
</organism>
<protein>
    <recommendedName>
        <fullName evidence="3">indole-3-glycerol-phosphate synthase</fullName>
        <ecNumber evidence="3">4.1.1.48</ecNumber>
    </recommendedName>
</protein>
<dbReference type="GO" id="GO:0000162">
    <property type="term" value="P:L-tryptophan biosynthetic process"/>
    <property type="evidence" value="ECO:0007669"/>
    <property type="project" value="UniProtKB-UniPathway"/>
</dbReference>
<evidence type="ECO:0000256" key="1">
    <source>
        <dbReference type="ARBA" id="ARBA00001633"/>
    </source>
</evidence>
<dbReference type="InterPro" id="IPR013785">
    <property type="entry name" value="Aldolase_TIM"/>
</dbReference>
<dbReference type="InterPro" id="IPR011060">
    <property type="entry name" value="RibuloseP-bd_barrel"/>
</dbReference>
<evidence type="ECO:0000256" key="5">
    <source>
        <dbReference type="ARBA" id="ARBA00022793"/>
    </source>
</evidence>
<dbReference type="GO" id="GO:0004425">
    <property type="term" value="F:indole-3-glycerol-phosphate synthase activity"/>
    <property type="evidence" value="ECO:0007669"/>
    <property type="project" value="UniProtKB-EC"/>
</dbReference>
<keyword evidence="6" id="KW-0822">Tryptophan biosynthesis</keyword>